<name>A0A3S9N0B2_9FLAO</name>
<dbReference type="Proteomes" id="UP000279600">
    <property type="component" value="Chromosome"/>
</dbReference>
<dbReference type="AlphaFoldDB" id="A0A3S9N0B2"/>
<proteinExistence type="predicted"/>
<accession>A0A3S9N0B2</accession>
<dbReference type="OrthoDB" id="1413291at2"/>
<protein>
    <submittedName>
        <fullName evidence="1">Uncharacterized protein</fullName>
    </submittedName>
</protein>
<sequence>MLLGCSWTASAQGLVDGFYQGKGNFTAILGSGYEDNPTYLAGKTELDLEKSFFNINTFIALGVLNNLDLNIAAAYVQSDEEKALQDAAIALKYKFYTIKGEKTNISFQLASGFRFPLSDYETEGLNAQGQQATNFSNRLIIHAQRDDGLFVTAQAGYDYRFDPVPSSVNTAIKIGFAKSTYYLDAFIDIQNSQDGKDYRGFPAPNNFRELEVDFVRIGTTFYKPIYEDLGGFINLAYTVDGRNVGLGPAINIGLVLRSRL</sequence>
<evidence type="ECO:0000313" key="2">
    <source>
        <dbReference type="Proteomes" id="UP000279600"/>
    </source>
</evidence>
<dbReference type="EMBL" id="CP034549">
    <property type="protein sequence ID" value="AZQ44753.1"/>
    <property type="molecule type" value="Genomic_DNA"/>
</dbReference>
<reference evidence="1 2" key="1">
    <citation type="submission" date="2018-12" db="EMBL/GenBank/DDBJ databases">
        <title>Complete genome of Nonlabens sp. MJ115.</title>
        <authorList>
            <person name="Choi H.S."/>
            <person name="Jung J."/>
        </authorList>
    </citation>
    <scope>NUCLEOTIDE SEQUENCE [LARGE SCALE GENOMIC DNA]</scope>
    <source>
        <strain evidence="1 2">MJ115</strain>
    </source>
</reference>
<keyword evidence="2" id="KW-1185">Reference proteome</keyword>
<organism evidence="1 2">
    <name type="scientific">Nonlabens ponticola</name>
    <dbReference type="NCBI Taxonomy" id="2496866"/>
    <lineage>
        <taxon>Bacteria</taxon>
        <taxon>Pseudomonadati</taxon>
        <taxon>Bacteroidota</taxon>
        <taxon>Flavobacteriia</taxon>
        <taxon>Flavobacteriales</taxon>
        <taxon>Flavobacteriaceae</taxon>
        <taxon>Nonlabens</taxon>
    </lineage>
</organism>
<evidence type="ECO:0000313" key="1">
    <source>
        <dbReference type="EMBL" id="AZQ44753.1"/>
    </source>
</evidence>
<dbReference type="RefSeq" id="WP_126448468.1">
    <property type="nucleotide sequence ID" value="NZ_CP034549.1"/>
</dbReference>
<gene>
    <name evidence="1" type="ORF">EJ995_11105</name>
</gene>
<dbReference type="KEGG" id="noj:EJ995_11105"/>